<organism evidence="1 2">
    <name type="scientific">Ceratopteris richardii</name>
    <name type="common">Triangle waterfern</name>
    <dbReference type="NCBI Taxonomy" id="49495"/>
    <lineage>
        <taxon>Eukaryota</taxon>
        <taxon>Viridiplantae</taxon>
        <taxon>Streptophyta</taxon>
        <taxon>Embryophyta</taxon>
        <taxon>Tracheophyta</taxon>
        <taxon>Polypodiopsida</taxon>
        <taxon>Polypodiidae</taxon>
        <taxon>Polypodiales</taxon>
        <taxon>Pteridineae</taxon>
        <taxon>Pteridaceae</taxon>
        <taxon>Parkerioideae</taxon>
        <taxon>Ceratopteris</taxon>
    </lineage>
</organism>
<dbReference type="Proteomes" id="UP000825935">
    <property type="component" value="Chromosome 25"/>
</dbReference>
<sequence length="83" mass="9417">MGVIFYDIKVTGKRFVCSTRRVTVPSAFSTKTAYQAFPCSCETIGHKDSRTISILWKSECFVVYQYHNLGTIYSDWSTGGDMK</sequence>
<keyword evidence="2" id="KW-1185">Reference proteome</keyword>
<gene>
    <name evidence="1" type="ORF">KP509_25G038600</name>
</gene>
<reference evidence="1" key="1">
    <citation type="submission" date="2021-08" db="EMBL/GenBank/DDBJ databases">
        <title>WGS assembly of Ceratopteris richardii.</title>
        <authorList>
            <person name="Marchant D.B."/>
            <person name="Chen G."/>
            <person name="Jenkins J."/>
            <person name="Shu S."/>
            <person name="Leebens-Mack J."/>
            <person name="Grimwood J."/>
            <person name="Schmutz J."/>
            <person name="Soltis P."/>
            <person name="Soltis D."/>
            <person name="Chen Z.-H."/>
        </authorList>
    </citation>
    <scope>NUCLEOTIDE SEQUENCE</scope>
    <source>
        <strain evidence="1">Whitten #5841</strain>
        <tissue evidence="1">Leaf</tissue>
    </source>
</reference>
<protein>
    <submittedName>
        <fullName evidence="1">Uncharacterized protein</fullName>
    </submittedName>
</protein>
<dbReference type="AlphaFoldDB" id="A0A8T2RRS4"/>
<evidence type="ECO:0000313" key="1">
    <source>
        <dbReference type="EMBL" id="KAH7298347.1"/>
    </source>
</evidence>
<proteinExistence type="predicted"/>
<name>A0A8T2RRS4_CERRI</name>
<comment type="caution">
    <text evidence="1">The sequence shown here is derived from an EMBL/GenBank/DDBJ whole genome shotgun (WGS) entry which is preliminary data.</text>
</comment>
<dbReference type="EMBL" id="CM035430">
    <property type="protein sequence ID" value="KAH7298347.1"/>
    <property type="molecule type" value="Genomic_DNA"/>
</dbReference>
<accession>A0A8T2RRS4</accession>
<evidence type="ECO:0000313" key="2">
    <source>
        <dbReference type="Proteomes" id="UP000825935"/>
    </source>
</evidence>